<dbReference type="InterPro" id="IPR029068">
    <property type="entry name" value="Glyas_Bleomycin-R_OHBP_Dase"/>
</dbReference>
<evidence type="ECO:0000256" key="2">
    <source>
        <dbReference type="PIRSR" id="PIRSR039020-50"/>
    </source>
</evidence>
<feature type="binding site" evidence="2">
    <location>
        <position position="59"/>
    </location>
    <ligand>
        <name>D-alanylgriseoluteate</name>
        <dbReference type="ChEBI" id="CHEBI:167053"/>
    </ligand>
</feature>
<feature type="domain" description="VOC" evidence="3">
    <location>
        <begin position="10"/>
        <end position="128"/>
    </location>
</feature>
<gene>
    <name evidence="4" type="ORF">SAMN05421784_1892</name>
</gene>
<evidence type="ECO:0000313" key="4">
    <source>
        <dbReference type="EMBL" id="SFU99129.1"/>
    </source>
</evidence>
<dbReference type="InterPro" id="IPR037523">
    <property type="entry name" value="VOC_core"/>
</dbReference>
<dbReference type="AlphaFoldDB" id="A0A1I7KNY3"/>
<accession>A0A1I7KNY3</accession>
<keyword evidence="1" id="KW-0046">Antibiotic resistance</keyword>
<organism evidence="4 5">
    <name type="scientific">Xenorhabdus koppenhoeferi</name>
    <dbReference type="NCBI Taxonomy" id="351659"/>
    <lineage>
        <taxon>Bacteria</taxon>
        <taxon>Pseudomonadati</taxon>
        <taxon>Pseudomonadota</taxon>
        <taxon>Gammaproteobacteria</taxon>
        <taxon>Enterobacterales</taxon>
        <taxon>Morganellaceae</taxon>
        <taxon>Xenorhabdus</taxon>
    </lineage>
</organism>
<keyword evidence="5" id="KW-1185">Reference proteome</keyword>
<protein>
    <recommendedName>
        <fullName evidence="1">Phenazine antibiotic resistance protein</fullName>
    </recommendedName>
</protein>
<dbReference type="PIRSF" id="PIRSF039020">
    <property type="entry name" value="EhpR"/>
    <property type="match status" value="1"/>
</dbReference>
<comment type="subunit">
    <text evidence="1">Homodimer.</text>
</comment>
<dbReference type="Gene3D" id="3.30.720.120">
    <property type="match status" value="1"/>
</dbReference>
<comment type="function">
    <text evidence="1">Required for resistance to the phenazine antibiotic.</text>
</comment>
<dbReference type="Proteomes" id="UP000242496">
    <property type="component" value="Unassembled WGS sequence"/>
</dbReference>
<dbReference type="OrthoDB" id="9806945at2"/>
<dbReference type="EMBL" id="FPBJ01000089">
    <property type="protein sequence ID" value="SFU99129.1"/>
    <property type="molecule type" value="Genomic_DNA"/>
</dbReference>
<evidence type="ECO:0000313" key="5">
    <source>
        <dbReference type="Proteomes" id="UP000242496"/>
    </source>
</evidence>
<dbReference type="SUPFAM" id="SSF54593">
    <property type="entry name" value="Glyoxalase/Bleomycin resistance protein/Dihydroxybiphenyl dioxygenase"/>
    <property type="match status" value="1"/>
</dbReference>
<evidence type="ECO:0000259" key="3">
    <source>
        <dbReference type="PROSITE" id="PS51819"/>
    </source>
</evidence>
<feature type="binding site" evidence="2">
    <location>
        <begin position="42"/>
        <end position="43"/>
    </location>
    <ligand>
        <name>D-alanylgriseoluteate</name>
        <dbReference type="ChEBI" id="CHEBI:167053"/>
    </ligand>
</feature>
<sequence length="129" mass="14560">MHSVTSVPVAANLQLVYVSDVERSTTFYKSLFKTDPIFTSPRYVAFRVSSSGDALFAIWSGGETPELQTQRFNEIGIMLPTGDDVEQLFREWQGNPDIEIVKEPYTDVFGRTFLVKDPDGHIIRVCPLD</sequence>
<reference evidence="5" key="1">
    <citation type="submission" date="2016-10" db="EMBL/GenBank/DDBJ databases">
        <authorList>
            <person name="Varghese N."/>
            <person name="Submissions S."/>
        </authorList>
    </citation>
    <scope>NUCLEOTIDE SEQUENCE [LARGE SCALE GENOMIC DNA]</scope>
    <source>
        <strain evidence="5">DSM 18168</strain>
    </source>
</reference>
<dbReference type="GO" id="GO:0042803">
    <property type="term" value="F:protein homodimerization activity"/>
    <property type="evidence" value="ECO:0007669"/>
    <property type="project" value="UniProtKB-UniRule"/>
</dbReference>
<dbReference type="Pfam" id="PF00903">
    <property type="entry name" value="Glyoxalase"/>
    <property type="match status" value="1"/>
</dbReference>
<name>A0A1I7KNY3_9GAMM</name>
<dbReference type="RefSeq" id="WP_092554480.1">
    <property type="nucleotide sequence ID" value="NZ_CAWRBG010000029.1"/>
</dbReference>
<evidence type="ECO:0000256" key="1">
    <source>
        <dbReference type="PIRNR" id="PIRNR039020"/>
    </source>
</evidence>
<dbReference type="GO" id="GO:0046677">
    <property type="term" value="P:response to antibiotic"/>
    <property type="evidence" value="ECO:0007669"/>
    <property type="project" value="UniProtKB-UniRule"/>
</dbReference>
<dbReference type="PROSITE" id="PS51819">
    <property type="entry name" value="VOC"/>
    <property type="match status" value="1"/>
</dbReference>
<dbReference type="InterPro" id="IPR004360">
    <property type="entry name" value="Glyas_Fos-R_dOase_dom"/>
</dbReference>
<proteinExistence type="predicted"/>
<dbReference type="Gene3D" id="3.30.720.110">
    <property type="match status" value="1"/>
</dbReference>
<dbReference type="InterPro" id="IPR026275">
    <property type="entry name" value="Glyoxalase/dOase/EhpR"/>
</dbReference>